<name>A0A1S3IIR3_LINAN</name>
<dbReference type="OrthoDB" id="422637at2759"/>
<dbReference type="KEGG" id="lak:106164586"/>
<evidence type="ECO:0000313" key="2">
    <source>
        <dbReference type="RefSeq" id="XP_013398008.1"/>
    </source>
</evidence>
<dbReference type="AlphaFoldDB" id="A0A1S3IIR3"/>
<dbReference type="STRING" id="7574.A0A1S3IIR3"/>
<reference evidence="2" key="1">
    <citation type="submission" date="2025-08" db="UniProtKB">
        <authorList>
            <consortium name="RefSeq"/>
        </authorList>
    </citation>
    <scope>IDENTIFICATION</scope>
    <source>
        <tissue evidence="2">Gonads</tissue>
    </source>
</reference>
<keyword evidence="1" id="KW-1185">Reference proteome</keyword>
<evidence type="ECO:0000313" key="1">
    <source>
        <dbReference type="Proteomes" id="UP000085678"/>
    </source>
</evidence>
<proteinExistence type="predicted"/>
<sequence length="110" mass="12299">MCTQGGGQLNLCHKPLHIDATYDIRKSTARAKNRKFHTHLLQFDGEGGWRLEELDTATRLSLNEEKQGLEAQLAGIPKMQQRLQELCSILGEDSVLLDHGHLIQPEGSVL</sequence>
<dbReference type="InParanoid" id="A0A1S3IIR3"/>
<gene>
    <name evidence="2" type="primary">LOC106164586</name>
</gene>
<protein>
    <submittedName>
        <fullName evidence="2">ATP-binding cassette sub-family D member 2-like</fullName>
    </submittedName>
</protein>
<accession>A0A1S3IIR3</accession>
<dbReference type="RefSeq" id="XP_013398008.1">
    <property type="nucleotide sequence ID" value="XM_013542554.1"/>
</dbReference>
<dbReference type="GeneID" id="106164586"/>
<organism evidence="1 2">
    <name type="scientific">Lingula anatina</name>
    <name type="common">Brachiopod</name>
    <name type="synonym">Lingula unguis</name>
    <dbReference type="NCBI Taxonomy" id="7574"/>
    <lineage>
        <taxon>Eukaryota</taxon>
        <taxon>Metazoa</taxon>
        <taxon>Spiralia</taxon>
        <taxon>Lophotrochozoa</taxon>
        <taxon>Brachiopoda</taxon>
        <taxon>Linguliformea</taxon>
        <taxon>Lingulata</taxon>
        <taxon>Lingulida</taxon>
        <taxon>Linguloidea</taxon>
        <taxon>Lingulidae</taxon>
        <taxon>Lingula</taxon>
    </lineage>
</organism>
<dbReference type="Proteomes" id="UP000085678">
    <property type="component" value="Unplaced"/>
</dbReference>